<keyword evidence="1" id="KW-0732">Signal</keyword>
<gene>
    <name evidence="3" type="ORF">METZ01_LOCUS346248</name>
</gene>
<dbReference type="EMBL" id="UINC01119520">
    <property type="protein sequence ID" value="SVC93394.1"/>
    <property type="molecule type" value="Genomic_DNA"/>
</dbReference>
<feature type="domain" description="SbsA Ig-like" evidence="2">
    <location>
        <begin position="10"/>
        <end position="70"/>
    </location>
</feature>
<protein>
    <recommendedName>
        <fullName evidence="2">SbsA Ig-like domain-containing protein</fullName>
    </recommendedName>
</protein>
<proteinExistence type="predicted"/>
<dbReference type="Pfam" id="PF13205">
    <property type="entry name" value="Big_5"/>
    <property type="match status" value="1"/>
</dbReference>
<reference evidence="3" key="1">
    <citation type="submission" date="2018-05" db="EMBL/GenBank/DDBJ databases">
        <authorList>
            <person name="Lanie J.A."/>
            <person name="Ng W.-L."/>
            <person name="Kazmierczak K.M."/>
            <person name="Andrzejewski T.M."/>
            <person name="Davidsen T.M."/>
            <person name="Wayne K.J."/>
            <person name="Tettelin H."/>
            <person name="Glass J.I."/>
            <person name="Rusch D."/>
            <person name="Podicherti R."/>
            <person name="Tsui H.-C.T."/>
            <person name="Winkler M.E."/>
        </authorList>
    </citation>
    <scope>NUCLEOTIDE SEQUENCE</scope>
</reference>
<evidence type="ECO:0000313" key="3">
    <source>
        <dbReference type="EMBL" id="SVC93394.1"/>
    </source>
</evidence>
<organism evidence="3">
    <name type="scientific">marine metagenome</name>
    <dbReference type="NCBI Taxonomy" id="408172"/>
    <lineage>
        <taxon>unclassified sequences</taxon>
        <taxon>metagenomes</taxon>
        <taxon>ecological metagenomes</taxon>
    </lineage>
</organism>
<dbReference type="AlphaFoldDB" id="A0A382R6M3"/>
<accession>A0A382R6M3</accession>
<feature type="non-terminal residue" evidence="3">
    <location>
        <position position="1"/>
    </location>
</feature>
<name>A0A382R6M3_9ZZZZ</name>
<sequence>GGLIRLFQKQGDIEVASDVTISGTTVTINPSSDLSENTGYYVKISSGALVDEAGNSFAGLTNEGALNFTTAIFDGLEDGVNLNPTTDLLHVNYKSVSIFTTPLQVGQSITYDPNDGLGNWWYFYEGTSALSGDIGVGLFNFLDAQGTTVVNGIPKPDVGITWINNGQDDNDGNTATNSQLFRHVNLTTLNRDGTERVDWDVGKNSTNTRLVKWEYTEDGFLEGFDLRDDPEFVRAKSDVAFTPEAGKTGFFYLAFANKNSAEHDTPMTYSVVVDGVVEGLEYSTSSGLTGLTDAKGQFGHRVGDDITFKVGGVILGTATPEDVA</sequence>
<dbReference type="InterPro" id="IPR032812">
    <property type="entry name" value="SbsA_Ig"/>
</dbReference>
<evidence type="ECO:0000256" key="1">
    <source>
        <dbReference type="ARBA" id="ARBA00022729"/>
    </source>
</evidence>
<evidence type="ECO:0000259" key="2">
    <source>
        <dbReference type="Pfam" id="PF13205"/>
    </source>
</evidence>
<feature type="non-terminal residue" evidence="3">
    <location>
        <position position="324"/>
    </location>
</feature>